<name>A0ABP6NQP7_9ACTN</name>
<accession>A0ABP6NQP7</accession>
<dbReference type="EMBL" id="BAAAUT010000051">
    <property type="protein sequence ID" value="GAA3155500.1"/>
    <property type="molecule type" value="Genomic_DNA"/>
</dbReference>
<comment type="caution">
    <text evidence="2">The sequence shown here is derived from an EMBL/GenBank/DDBJ whole genome shotgun (WGS) entry which is preliminary data.</text>
</comment>
<gene>
    <name evidence="2" type="ORF">GCM10010466_53040</name>
</gene>
<keyword evidence="1" id="KW-0812">Transmembrane</keyword>
<dbReference type="Proteomes" id="UP001500320">
    <property type="component" value="Unassembled WGS sequence"/>
</dbReference>
<dbReference type="RefSeq" id="WP_344864077.1">
    <property type="nucleotide sequence ID" value="NZ_BAAAUT010000051.1"/>
</dbReference>
<sequence length="41" mass="4471">MLDTVGDGTRIGEPWITRAVRYTVEVLSFAATLAVAYAIWG</sequence>
<organism evidence="2 3">
    <name type="scientific">Planomonospora alba</name>
    <dbReference type="NCBI Taxonomy" id="161354"/>
    <lineage>
        <taxon>Bacteria</taxon>
        <taxon>Bacillati</taxon>
        <taxon>Actinomycetota</taxon>
        <taxon>Actinomycetes</taxon>
        <taxon>Streptosporangiales</taxon>
        <taxon>Streptosporangiaceae</taxon>
        <taxon>Planomonospora</taxon>
    </lineage>
</organism>
<evidence type="ECO:0000313" key="3">
    <source>
        <dbReference type="Proteomes" id="UP001500320"/>
    </source>
</evidence>
<keyword evidence="1" id="KW-1133">Transmembrane helix</keyword>
<protein>
    <submittedName>
        <fullName evidence="2">Uncharacterized protein</fullName>
    </submittedName>
</protein>
<reference evidence="3" key="1">
    <citation type="journal article" date="2019" name="Int. J. Syst. Evol. Microbiol.">
        <title>The Global Catalogue of Microorganisms (GCM) 10K type strain sequencing project: providing services to taxonomists for standard genome sequencing and annotation.</title>
        <authorList>
            <consortium name="The Broad Institute Genomics Platform"/>
            <consortium name="The Broad Institute Genome Sequencing Center for Infectious Disease"/>
            <person name="Wu L."/>
            <person name="Ma J."/>
        </authorList>
    </citation>
    <scope>NUCLEOTIDE SEQUENCE [LARGE SCALE GENOMIC DNA]</scope>
    <source>
        <strain evidence="3">JCM 9373</strain>
    </source>
</reference>
<proteinExistence type="predicted"/>
<keyword evidence="3" id="KW-1185">Reference proteome</keyword>
<feature type="transmembrane region" description="Helical" evidence="1">
    <location>
        <begin position="20"/>
        <end position="40"/>
    </location>
</feature>
<keyword evidence="1" id="KW-0472">Membrane</keyword>
<evidence type="ECO:0000313" key="2">
    <source>
        <dbReference type="EMBL" id="GAA3155500.1"/>
    </source>
</evidence>
<evidence type="ECO:0000256" key="1">
    <source>
        <dbReference type="SAM" id="Phobius"/>
    </source>
</evidence>